<dbReference type="Gene3D" id="1.25.40.20">
    <property type="entry name" value="Ankyrin repeat-containing domain"/>
    <property type="match status" value="1"/>
</dbReference>
<feature type="region of interest" description="Disordered" evidence="4">
    <location>
        <begin position="391"/>
        <end position="446"/>
    </location>
</feature>
<dbReference type="SMART" id="SM00248">
    <property type="entry name" value="ANK"/>
    <property type="match status" value="6"/>
</dbReference>
<accession>A0A8C6TKY8</accession>
<dbReference type="SUPFAM" id="SSF48403">
    <property type="entry name" value="Ankyrin repeat"/>
    <property type="match status" value="1"/>
</dbReference>
<dbReference type="AlphaFoldDB" id="A0A8C6TKY8"/>
<sequence>MPMVMTMNGEQHSLAAAPLDLRTTPRARGNSGPTSPDSRVTSGAPTFPACTETDSLDKHVSKVKEESNEVCKQAASAPLTLPFRKRKIPVEFDSPENGDGSLRAAQGHEWTAGAGHSGSIVRLWPPFPNYGSFFCVSPVSVPEPINPVPHHTDHLLSTIALATRQDEDGDTPLHIAVVQGEIAIVYRLLQILLGRRSPDIFNNLRQTPLHLAVITQQAKLVEALLRAGADPKSLDRNGQTSLHLCCEYDQGDCLPVLLSHHSAPTCLETRNYEGLSPLHLAVLRSHKDLAAKLLTAGADINAMDIKSGLTPLMHAVESNNVNMVHFLIENGCDVNSQSYSGNTALHCACGRGQVDTVRLLLKNGADSGLKNYHNDTPVMVTTNKKITDALRGRSSKPIRVQDEIYVTTSPTQRSSSSPSPNQSRGCSPSSVLPMPHQRHSQSPKPPAVALYSVPLLSTSALSPTNIYPTARMDNNT</sequence>
<evidence type="ECO:0000313" key="5">
    <source>
        <dbReference type="Ensembl" id="ENSNMLP00000019784.1"/>
    </source>
</evidence>
<reference evidence="5" key="1">
    <citation type="submission" date="2025-08" db="UniProtKB">
        <authorList>
            <consortium name="Ensembl"/>
        </authorList>
    </citation>
    <scope>IDENTIFICATION</scope>
</reference>
<dbReference type="PANTHER" id="PTHR46680">
    <property type="entry name" value="NF-KAPPA-B INHIBITOR ALPHA"/>
    <property type="match status" value="1"/>
</dbReference>
<dbReference type="GO" id="GO:0051059">
    <property type="term" value="F:NF-kappaB binding"/>
    <property type="evidence" value="ECO:0007669"/>
    <property type="project" value="TreeGrafter"/>
</dbReference>
<name>A0A8C6TKY8_9GOBI</name>
<dbReference type="PROSITE" id="PS50088">
    <property type="entry name" value="ANK_REPEAT"/>
    <property type="match status" value="5"/>
</dbReference>
<dbReference type="PROSITE" id="PS50297">
    <property type="entry name" value="ANK_REP_REGION"/>
    <property type="match status" value="5"/>
</dbReference>
<protein>
    <submittedName>
        <fullName evidence="5">BCL3 transcription coactivator</fullName>
    </submittedName>
</protein>
<feature type="repeat" description="ANK" evidence="3">
    <location>
        <begin position="168"/>
        <end position="190"/>
    </location>
</feature>
<keyword evidence="2 3" id="KW-0040">ANK repeat</keyword>
<dbReference type="InterPro" id="IPR051070">
    <property type="entry name" value="NF-kappa-B_inhibitor"/>
</dbReference>
<dbReference type="GO" id="GO:0071356">
    <property type="term" value="P:cellular response to tumor necrosis factor"/>
    <property type="evidence" value="ECO:0007669"/>
    <property type="project" value="TreeGrafter"/>
</dbReference>
<keyword evidence="1" id="KW-0677">Repeat</keyword>
<reference evidence="5" key="2">
    <citation type="submission" date="2025-09" db="UniProtKB">
        <authorList>
            <consortium name="Ensembl"/>
        </authorList>
    </citation>
    <scope>IDENTIFICATION</scope>
</reference>
<evidence type="ECO:0000313" key="6">
    <source>
        <dbReference type="Proteomes" id="UP000694523"/>
    </source>
</evidence>
<dbReference type="Proteomes" id="UP000694523">
    <property type="component" value="Unplaced"/>
</dbReference>
<feature type="repeat" description="ANK" evidence="3">
    <location>
        <begin position="204"/>
        <end position="236"/>
    </location>
</feature>
<organism evidence="5 6">
    <name type="scientific">Neogobius melanostomus</name>
    <name type="common">round goby</name>
    <dbReference type="NCBI Taxonomy" id="47308"/>
    <lineage>
        <taxon>Eukaryota</taxon>
        <taxon>Metazoa</taxon>
        <taxon>Chordata</taxon>
        <taxon>Craniata</taxon>
        <taxon>Vertebrata</taxon>
        <taxon>Euteleostomi</taxon>
        <taxon>Actinopterygii</taxon>
        <taxon>Neopterygii</taxon>
        <taxon>Teleostei</taxon>
        <taxon>Neoteleostei</taxon>
        <taxon>Acanthomorphata</taxon>
        <taxon>Gobiaria</taxon>
        <taxon>Gobiiformes</taxon>
        <taxon>Gobioidei</taxon>
        <taxon>Gobiidae</taxon>
        <taxon>Benthophilinae</taxon>
        <taxon>Neogobiini</taxon>
        <taxon>Neogobius</taxon>
    </lineage>
</organism>
<dbReference type="GO" id="GO:0005829">
    <property type="term" value="C:cytosol"/>
    <property type="evidence" value="ECO:0007669"/>
    <property type="project" value="TreeGrafter"/>
</dbReference>
<feature type="repeat" description="ANK" evidence="3">
    <location>
        <begin position="307"/>
        <end position="339"/>
    </location>
</feature>
<evidence type="ECO:0000256" key="1">
    <source>
        <dbReference type="ARBA" id="ARBA00022737"/>
    </source>
</evidence>
<feature type="compositionally biased region" description="Polar residues" evidence="4">
    <location>
        <begin position="31"/>
        <end position="44"/>
    </location>
</feature>
<dbReference type="InterPro" id="IPR002110">
    <property type="entry name" value="Ankyrin_rpt"/>
</dbReference>
<feature type="compositionally biased region" description="Low complexity" evidence="4">
    <location>
        <begin position="407"/>
        <end position="424"/>
    </location>
</feature>
<dbReference type="Ensembl" id="ENSNMLT00000022217.1">
    <property type="protein sequence ID" value="ENSNMLP00000019784.1"/>
    <property type="gene ID" value="ENSNMLG00000012961.1"/>
</dbReference>
<feature type="region of interest" description="Disordered" evidence="4">
    <location>
        <begin position="23"/>
        <end position="52"/>
    </location>
</feature>
<evidence type="ECO:0000256" key="4">
    <source>
        <dbReference type="SAM" id="MobiDB-lite"/>
    </source>
</evidence>
<proteinExistence type="predicted"/>
<dbReference type="InterPro" id="IPR036770">
    <property type="entry name" value="Ankyrin_rpt-contain_sf"/>
</dbReference>
<dbReference type="PANTHER" id="PTHR46680:SF2">
    <property type="entry name" value="NF-KAPPA-B INHIBITOR ZETA"/>
    <property type="match status" value="1"/>
</dbReference>
<feature type="repeat" description="ANK" evidence="3">
    <location>
        <begin position="273"/>
        <end position="305"/>
    </location>
</feature>
<keyword evidence="6" id="KW-1185">Reference proteome</keyword>
<evidence type="ECO:0000256" key="3">
    <source>
        <dbReference type="PROSITE-ProRule" id="PRU00023"/>
    </source>
</evidence>
<dbReference type="PRINTS" id="PR01415">
    <property type="entry name" value="ANKYRIN"/>
</dbReference>
<dbReference type="Pfam" id="PF12796">
    <property type="entry name" value="Ank_2"/>
    <property type="match status" value="2"/>
</dbReference>
<feature type="repeat" description="ANK" evidence="3">
    <location>
        <begin position="340"/>
        <end position="372"/>
    </location>
</feature>
<evidence type="ECO:0000256" key="2">
    <source>
        <dbReference type="ARBA" id="ARBA00023043"/>
    </source>
</evidence>